<keyword evidence="1" id="KW-0812">Transmembrane</keyword>
<evidence type="ECO:0000256" key="1">
    <source>
        <dbReference type="SAM" id="Phobius"/>
    </source>
</evidence>
<dbReference type="RefSeq" id="WP_179803601.1">
    <property type="nucleotide sequence ID" value="NZ_JACCCQ010000001.1"/>
</dbReference>
<feature type="transmembrane region" description="Helical" evidence="1">
    <location>
        <begin position="21"/>
        <end position="41"/>
    </location>
</feature>
<evidence type="ECO:0000313" key="3">
    <source>
        <dbReference type="Proteomes" id="UP000631553"/>
    </source>
</evidence>
<keyword evidence="1" id="KW-1133">Transmembrane helix</keyword>
<dbReference type="Proteomes" id="UP000631553">
    <property type="component" value="Unassembled WGS sequence"/>
</dbReference>
<accession>A0ABX2RQ85</accession>
<evidence type="ECO:0008006" key="4">
    <source>
        <dbReference type="Google" id="ProtNLM"/>
    </source>
</evidence>
<reference evidence="2 3" key="1">
    <citation type="submission" date="2020-07" db="EMBL/GenBank/DDBJ databases">
        <title>Sequencing the genomes of 1000 actinobacteria strains.</title>
        <authorList>
            <person name="Klenk H.-P."/>
        </authorList>
    </citation>
    <scope>NUCLEOTIDE SEQUENCE [LARGE SCALE GENOMIC DNA]</scope>
    <source>
        <strain evidence="2 3">DSM 43814</strain>
    </source>
</reference>
<gene>
    <name evidence="2" type="ORF">HDA35_003353</name>
</gene>
<keyword evidence="3" id="KW-1185">Reference proteome</keyword>
<feature type="transmembrane region" description="Helical" evidence="1">
    <location>
        <begin position="53"/>
        <end position="74"/>
    </location>
</feature>
<keyword evidence="1" id="KW-0472">Membrane</keyword>
<organism evidence="2 3">
    <name type="scientific">Micromonospora purpureochromogenes</name>
    <dbReference type="NCBI Taxonomy" id="47872"/>
    <lineage>
        <taxon>Bacteria</taxon>
        <taxon>Bacillati</taxon>
        <taxon>Actinomycetota</taxon>
        <taxon>Actinomycetes</taxon>
        <taxon>Micromonosporales</taxon>
        <taxon>Micromonosporaceae</taxon>
        <taxon>Micromonospora</taxon>
    </lineage>
</organism>
<proteinExistence type="predicted"/>
<dbReference type="EMBL" id="JACCCQ010000001">
    <property type="protein sequence ID" value="NYF57522.1"/>
    <property type="molecule type" value="Genomic_DNA"/>
</dbReference>
<protein>
    <recommendedName>
        <fullName evidence="4">YcxB-like protein</fullName>
    </recommendedName>
</protein>
<evidence type="ECO:0000313" key="2">
    <source>
        <dbReference type="EMBL" id="NYF57522.1"/>
    </source>
</evidence>
<name>A0ABX2RQ85_9ACTN</name>
<comment type="caution">
    <text evidence="2">The sequence shown here is derived from an EMBL/GenBank/DDBJ whole genome shotgun (WGS) entry which is preliminary data.</text>
</comment>
<sequence length="169" mass="18765">MMISFETQPDRRRLTAALRRAYRRTLLLYWLCPVVLLLPALVDVLLGDPLDGVPWVAAAVTAAVLSPLVLRALVRASWKMHGIPITWTISDEGVRGANALSDSVVRWEALTGVEPIPGQLLFRLSRYQLFPVPIDGLSVDQRAELYSYLRGRGLLTADPVEPGPQAVRR</sequence>